<comment type="caution">
    <text evidence="1">The sequence shown here is derived from an EMBL/GenBank/DDBJ whole genome shotgun (WGS) entry which is preliminary data.</text>
</comment>
<dbReference type="Proteomes" id="UP000242660">
    <property type="component" value="Unassembled WGS sequence"/>
</dbReference>
<evidence type="ECO:0000313" key="2">
    <source>
        <dbReference type="Proteomes" id="UP000242660"/>
    </source>
</evidence>
<evidence type="ECO:0000313" key="1">
    <source>
        <dbReference type="EMBL" id="PSB92411.1"/>
    </source>
</evidence>
<protein>
    <submittedName>
        <fullName evidence="1">Uncharacterized protein</fullName>
    </submittedName>
</protein>
<reference evidence="1 2" key="1">
    <citation type="journal article" date="2017" name="Front. Microbiol.">
        <title>Genome of Ca. Pandoraea novymonadis, an Endosymbiotic Bacterium of the Trypanosomatid Novymonas esmeraldas.</title>
        <authorList>
            <person name="Kostygov A.Y."/>
            <person name="Butenko A."/>
            <person name="Nenarokova A."/>
            <person name="Tashyreva D."/>
            <person name="Flegontov P."/>
            <person name="Lukes J."/>
            <person name="Yurchenko V."/>
        </authorList>
    </citation>
    <scope>NUCLEOTIDE SEQUENCE [LARGE SCALE GENOMIC DNA]</scope>
    <source>
        <strain evidence="1 2">E262</strain>
    </source>
</reference>
<dbReference type="EMBL" id="MUHY01000001">
    <property type="protein sequence ID" value="PSB92411.1"/>
    <property type="molecule type" value="Genomic_DNA"/>
</dbReference>
<name>A0ABX5FFG6_9BURK</name>
<accession>A0ABX5FFG6</accession>
<proteinExistence type="predicted"/>
<organism evidence="1 2">
    <name type="scientific">Candidatus Pandoraea novymonadis</name>
    <dbReference type="NCBI Taxonomy" id="1808959"/>
    <lineage>
        <taxon>Bacteria</taxon>
        <taxon>Pseudomonadati</taxon>
        <taxon>Pseudomonadota</taxon>
        <taxon>Betaproteobacteria</taxon>
        <taxon>Burkholderiales</taxon>
        <taxon>Burkholderiaceae</taxon>
        <taxon>Pandoraea</taxon>
    </lineage>
</organism>
<keyword evidence="2" id="KW-1185">Reference proteome</keyword>
<sequence length="39" mass="4529">MTFFINDFISVNSLSIKAKKKQKLIKIFLFLSGWAVTNH</sequence>
<gene>
    <name evidence="1" type="ORF">BZL35_00653</name>
</gene>